<feature type="transmembrane region" description="Helical" evidence="1">
    <location>
        <begin position="102"/>
        <end position="121"/>
    </location>
</feature>
<feature type="transmembrane region" description="Helical" evidence="1">
    <location>
        <begin position="161"/>
        <end position="188"/>
    </location>
</feature>
<keyword evidence="1" id="KW-0472">Membrane</keyword>
<evidence type="ECO:0000313" key="2">
    <source>
        <dbReference type="EMBL" id="HFK20949.1"/>
    </source>
</evidence>
<evidence type="ECO:0000256" key="1">
    <source>
        <dbReference type="SAM" id="Phobius"/>
    </source>
</evidence>
<feature type="transmembrane region" description="Helical" evidence="1">
    <location>
        <begin position="133"/>
        <end position="149"/>
    </location>
</feature>
<sequence length="234" mass="25193">MAEMNVRSVAFLALFAGTYAALTILPGFRVVGLPSAEIDVVRGLEPVYGIMLGPIIGPGAAFLGAVVGKLIFGEISSIIFTPLALVSTLIAAFIYQRSFFRAPGWALSSVIMGALIIAWYLTPTGIQAPQYPIFHIFAMIGVLTLRGRLTTMLRSSVKKEVVVGMFICSFAATMAGNMLGNLVFIFLFNPSPLLFVGLLPVTLIERVIISWIATGVGASLLISIKDKYFIRKND</sequence>
<dbReference type="EMBL" id="DSTX01000011">
    <property type="protein sequence ID" value="HFK20949.1"/>
    <property type="molecule type" value="Genomic_DNA"/>
</dbReference>
<keyword evidence="1" id="KW-0812">Transmembrane</keyword>
<keyword evidence="1" id="KW-1133">Transmembrane helix</keyword>
<feature type="transmembrane region" description="Helical" evidence="1">
    <location>
        <begin position="75"/>
        <end position="95"/>
    </location>
</feature>
<proteinExistence type="predicted"/>
<feature type="transmembrane region" description="Helical" evidence="1">
    <location>
        <begin position="208"/>
        <end position="224"/>
    </location>
</feature>
<dbReference type="Gene3D" id="1.10.1760.20">
    <property type="match status" value="1"/>
</dbReference>
<reference evidence="2" key="1">
    <citation type="journal article" date="2020" name="mSystems">
        <title>Genome- and Community-Level Interaction Insights into Carbon Utilization and Element Cycling Functions of Hydrothermarchaeota in Hydrothermal Sediment.</title>
        <authorList>
            <person name="Zhou Z."/>
            <person name="Liu Y."/>
            <person name="Xu W."/>
            <person name="Pan J."/>
            <person name="Luo Z.H."/>
            <person name="Li M."/>
        </authorList>
    </citation>
    <scope>NUCLEOTIDE SEQUENCE [LARGE SCALE GENOMIC DNA]</scope>
    <source>
        <strain evidence="2">SpSt-468</strain>
    </source>
</reference>
<organism evidence="2">
    <name type="scientific">Candidatus Methanomethylicus mesodigestus</name>
    <dbReference type="NCBI Taxonomy" id="1867258"/>
    <lineage>
        <taxon>Archaea</taxon>
        <taxon>Thermoproteota</taxon>
        <taxon>Methanosuratincolia</taxon>
        <taxon>Candidatus Methanomethylicales</taxon>
        <taxon>Candidatus Methanomethylicaceae</taxon>
        <taxon>Candidatus Methanomethylicus</taxon>
    </lineage>
</organism>
<comment type="caution">
    <text evidence="2">The sequence shown here is derived from an EMBL/GenBank/DDBJ whole genome shotgun (WGS) entry which is preliminary data.</text>
</comment>
<name>A0A7C3EXA6_9CREN</name>
<accession>A0A7C3EXA6</accession>
<gene>
    <name evidence="2" type="ORF">ENS19_06680</name>
</gene>
<evidence type="ECO:0008006" key="3">
    <source>
        <dbReference type="Google" id="ProtNLM"/>
    </source>
</evidence>
<dbReference type="AlphaFoldDB" id="A0A7C3EXA6"/>
<protein>
    <recommendedName>
        <fullName evidence="3">ECF transporter S component</fullName>
    </recommendedName>
</protein>